<dbReference type="InterPro" id="IPR011518">
    <property type="entry name" value="Transposase_36"/>
</dbReference>
<dbReference type="AlphaFoldDB" id="A8ZKL2"/>
<evidence type="ECO:0000313" key="1">
    <source>
        <dbReference type="EMBL" id="ABW31712.1"/>
    </source>
</evidence>
<geneLocation type="plasmid" evidence="1 2">
    <name>pREB1</name>
</geneLocation>
<accession>A8ZKL2</accession>
<dbReference type="Proteomes" id="UP000000268">
    <property type="component" value="Plasmid pREB1"/>
</dbReference>
<gene>
    <name evidence="1" type="ordered locus">AM1_A0209</name>
</gene>
<keyword evidence="1" id="KW-0614">Plasmid</keyword>
<dbReference type="InterPro" id="IPR036397">
    <property type="entry name" value="RNaseH_sf"/>
</dbReference>
<evidence type="ECO:0000313" key="2">
    <source>
        <dbReference type="Proteomes" id="UP000000268"/>
    </source>
</evidence>
<dbReference type="Gene3D" id="3.30.420.10">
    <property type="entry name" value="Ribonuclease H-like superfamily/Ribonuclease H"/>
    <property type="match status" value="1"/>
</dbReference>
<dbReference type="HOGENOM" id="CLU_064709_1_0_3"/>
<dbReference type="GO" id="GO:0003676">
    <property type="term" value="F:nucleic acid binding"/>
    <property type="evidence" value="ECO:0007669"/>
    <property type="project" value="InterPro"/>
</dbReference>
<organism evidence="1 2">
    <name type="scientific">Acaryochloris marina (strain MBIC 11017)</name>
    <dbReference type="NCBI Taxonomy" id="329726"/>
    <lineage>
        <taxon>Bacteria</taxon>
        <taxon>Bacillati</taxon>
        <taxon>Cyanobacteriota</taxon>
        <taxon>Cyanophyceae</taxon>
        <taxon>Acaryochloridales</taxon>
        <taxon>Acaryochloridaceae</taxon>
        <taxon>Acaryochloris</taxon>
    </lineage>
</organism>
<dbReference type="Pfam" id="PF07592">
    <property type="entry name" value="DDE_Tnp_ISAZ013"/>
    <property type="match status" value="1"/>
</dbReference>
<sequence length="212" mass="24208">MSIDCKATVELGESSRRGKTRTQTKACDHDMGSGPKYIPCGILEEDTDTLHIIFGHSHKTSDFMVDNLQDWWNTLAPTEQQTLQLIQIKLDNGPENSGVRTQFLNRLVAFSDHIGTAIQLLYYPPYHSKYNPIERCWGILEQHWNGTLLTDVDTLLGWASTMTWKGNHPVVTVTQKIYETGISLTKQAMKGIEKRLERHPQLPKWDILIHPI</sequence>
<dbReference type="KEGG" id="amr:AM1_A0209"/>
<proteinExistence type="predicted"/>
<keyword evidence="2" id="KW-1185">Reference proteome</keyword>
<name>A8ZKL2_ACAM1</name>
<dbReference type="EMBL" id="CP000838">
    <property type="protein sequence ID" value="ABW31712.1"/>
    <property type="molecule type" value="Genomic_DNA"/>
</dbReference>
<reference evidence="1 2" key="1">
    <citation type="journal article" date="2008" name="Proc. Natl. Acad. Sci. U.S.A.">
        <title>Niche adaptation and genome expansion in the chlorophyll d-producing cyanobacterium Acaryochloris marina.</title>
        <authorList>
            <person name="Swingley W.D."/>
            <person name="Chen M."/>
            <person name="Cheung P.C."/>
            <person name="Conrad A.L."/>
            <person name="Dejesa L.C."/>
            <person name="Hao J."/>
            <person name="Honchak B.M."/>
            <person name="Karbach L.E."/>
            <person name="Kurdoglu A."/>
            <person name="Lahiri S."/>
            <person name="Mastrian S.D."/>
            <person name="Miyashita H."/>
            <person name="Page L."/>
            <person name="Ramakrishna P."/>
            <person name="Satoh S."/>
            <person name="Sattley W.M."/>
            <person name="Shimada Y."/>
            <person name="Taylor H.L."/>
            <person name="Tomo T."/>
            <person name="Tsuchiya T."/>
            <person name="Wang Z.T."/>
            <person name="Raymond J."/>
            <person name="Mimuro M."/>
            <person name="Blankenship R.E."/>
            <person name="Touchman J.W."/>
        </authorList>
    </citation>
    <scope>NUCLEOTIDE SEQUENCE [LARGE SCALE GENOMIC DNA]</scope>
    <source>
        <strain evidence="2">MBIC 11017</strain>
        <plasmid evidence="2">Plasmid pREB1</plasmid>
    </source>
</reference>
<evidence type="ECO:0008006" key="3">
    <source>
        <dbReference type="Google" id="ProtNLM"/>
    </source>
</evidence>
<protein>
    <recommendedName>
        <fullName evidence="3">Transposase</fullName>
    </recommendedName>
</protein>